<protein>
    <recommendedName>
        <fullName evidence="3">Reverse transcriptase</fullName>
    </recommendedName>
</protein>
<organism evidence="1 2">
    <name type="scientific">Astathelohania contejeani</name>
    <dbReference type="NCBI Taxonomy" id="164912"/>
    <lineage>
        <taxon>Eukaryota</taxon>
        <taxon>Fungi</taxon>
        <taxon>Fungi incertae sedis</taxon>
        <taxon>Microsporidia</taxon>
        <taxon>Astathelohaniidae</taxon>
        <taxon>Astathelohania</taxon>
    </lineage>
</organism>
<feature type="non-terminal residue" evidence="1">
    <location>
        <position position="1"/>
    </location>
</feature>
<gene>
    <name evidence="1" type="ORF">TCON_2082</name>
</gene>
<evidence type="ECO:0008006" key="3">
    <source>
        <dbReference type="Google" id="ProtNLM"/>
    </source>
</evidence>
<evidence type="ECO:0000313" key="2">
    <source>
        <dbReference type="Proteomes" id="UP001516464"/>
    </source>
</evidence>
<dbReference type="EMBL" id="SBIQ01000198">
    <property type="protein sequence ID" value="KAF7682699.1"/>
    <property type="molecule type" value="Genomic_DNA"/>
</dbReference>
<keyword evidence="2" id="KW-1185">Reference proteome</keyword>
<reference evidence="1 2" key="1">
    <citation type="submission" date="2019-01" db="EMBL/GenBank/DDBJ databases">
        <title>Genomes sequencing and comparative genomics of infectious freshwater microsporidia, Cucumispora dikerogammari and Thelohania contejeani.</title>
        <authorList>
            <person name="Cormier A."/>
            <person name="Giraud I."/>
            <person name="Wattier R."/>
            <person name="Teixeira M."/>
            <person name="Grandjean F."/>
            <person name="Rigaud T."/>
            <person name="Cordaux R."/>
        </authorList>
    </citation>
    <scope>NUCLEOTIDE SEQUENCE [LARGE SCALE GENOMIC DNA]</scope>
    <source>
        <strain evidence="1">T1</strain>
        <tissue evidence="1">Spores</tissue>
    </source>
</reference>
<evidence type="ECO:0000313" key="1">
    <source>
        <dbReference type="EMBL" id="KAF7682699.1"/>
    </source>
</evidence>
<sequence length="314" mass="36678">SQTKKKIKLLNSLSPTSTIKAASVYQELKIIFYNQMKINTSIIGFQRTRKVPEAKVDKELLLSLNQIAGKYMVTNPLKTMCEVARIIQTVQWCYQEASLFPKLSSNWKQSIENKISALNNSIELLKKAKDRSKLSGIKIKAAKQIMKRFNLTLEKPHDVMEAIISLKESARIYEKKLEMHTKRKERRRENQCFKLYRSKFYRKLSGVNEPEHQVDINKIKEYRSKMWETSNKISNGYDEYIVEHLPDSIELTTFPNLKEFEDIIKCLPNWKATGIDGIFNFFIKHISSVHKHLYNIIKDICLEVGRKPTGFIRA</sequence>
<name>A0ABQ7HWZ0_9MICR</name>
<accession>A0ABQ7HWZ0</accession>
<proteinExistence type="predicted"/>
<dbReference type="Proteomes" id="UP001516464">
    <property type="component" value="Unassembled WGS sequence"/>
</dbReference>
<comment type="caution">
    <text evidence="1">The sequence shown here is derived from an EMBL/GenBank/DDBJ whole genome shotgun (WGS) entry which is preliminary data.</text>
</comment>